<dbReference type="InterPro" id="IPR011608">
    <property type="entry name" value="PRD"/>
</dbReference>
<keyword evidence="3" id="KW-1185">Reference proteome</keyword>
<protein>
    <submittedName>
        <fullName evidence="2">PRD domain-containing protein</fullName>
    </submittedName>
</protein>
<dbReference type="Proteomes" id="UP000275076">
    <property type="component" value="Unassembled WGS sequence"/>
</dbReference>
<dbReference type="AlphaFoldDB" id="A0A428MZR8"/>
<dbReference type="Pfam" id="PF00874">
    <property type="entry name" value="PRD"/>
    <property type="match status" value="1"/>
</dbReference>
<organism evidence="2 3">
    <name type="scientific">Salibacterium salarium</name>
    <dbReference type="NCBI Taxonomy" id="284579"/>
    <lineage>
        <taxon>Bacteria</taxon>
        <taxon>Bacillati</taxon>
        <taxon>Bacillota</taxon>
        <taxon>Bacilli</taxon>
        <taxon>Bacillales</taxon>
        <taxon>Bacillaceae</taxon>
    </lineage>
</organism>
<feature type="domain" description="PRD" evidence="1">
    <location>
        <begin position="18"/>
        <end position="121"/>
    </location>
</feature>
<dbReference type="InterPro" id="IPR036634">
    <property type="entry name" value="PRD_sf"/>
</dbReference>
<comment type="caution">
    <text evidence="2">The sequence shown here is derived from an EMBL/GenBank/DDBJ whole genome shotgun (WGS) entry which is preliminary data.</text>
</comment>
<dbReference type="SUPFAM" id="SSF63520">
    <property type="entry name" value="PTS-regulatory domain, PRD"/>
    <property type="match status" value="1"/>
</dbReference>
<evidence type="ECO:0000313" key="3">
    <source>
        <dbReference type="Proteomes" id="UP000275076"/>
    </source>
</evidence>
<sequence>MLTEEMQERLSLLRDSSQIDKRTYDLVTSELNRLIEYEIIDLEHEQIGSFTNHLAIAAERINKQQPLESTTSEIEDVIHGNPVLYKESESVLEHCLYNEKAAGTRAEIGFVTLYLCMFTQS</sequence>
<dbReference type="OrthoDB" id="2875478at2"/>
<gene>
    <name evidence="2" type="ORF">D7Z54_19970</name>
</gene>
<dbReference type="GO" id="GO:0006355">
    <property type="term" value="P:regulation of DNA-templated transcription"/>
    <property type="evidence" value="ECO:0007669"/>
    <property type="project" value="InterPro"/>
</dbReference>
<accession>A0A428MZR8</accession>
<dbReference type="Gene3D" id="1.10.1790.10">
    <property type="entry name" value="PRD domain"/>
    <property type="match status" value="1"/>
</dbReference>
<evidence type="ECO:0000313" key="2">
    <source>
        <dbReference type="EMBL" id="RSL31519.1"/>
    </source>
</evidence>
<reference evidence="2 3" key="1">
    <citation type="submission" date="2018-10" db="EMBL/GenBank/DDBJ databases">
        <title>Draft genome sequence of Bacillus salarius IM0101, isolated from a hypersaline soil in Inner Mongolia, China.</title>
        <authorList>
            <person name="Yamprayoonswat W."/>
            <person name="Boonvisut S."/>
            <person name="Jumpathong W."/>
            <person name="Sittihan S."/>
            <person name="Ruangsuj P."/>
            <person name="Wanthongcharoen S."/>
            <person name="Thongpramul N."/>
            <person name="Pimmason S."/>
            <person name="Yu B."/>
            <person name="Yasawong M."/>
        </authorList>
    </citation>
    <scope>NUCLEOTIDE SEQUENCE [LARGE SCALE GENOMIC DNA]</scope>
    <source>
        <strain evidence="2 3">IM0101</strain>
    </source>
</reference>
<dbReference type="RefSeq" id="WP_125558318.1">
    <property type="nucleotide sequence ID" value="NZ_RBVX01000023.1"/>
</dbReference>
<dbReference type="PROSITE" id="PS51372">
    <property type="entry name" value="PRD_2"/>
    <property type="match status" value="1"/>
</dbReference>
<dbReference type="EMBL" id="RBVX01000023">
    <property type="protein sequence ID" value="RSL31519.1"/>
    <property type="molecule type" value="Genomic_DNA"/>
</dbReference>
<proteinExistence type="predicted"/>
<name>A0A428MZR8_9BACI</name>
<evidence type="ECO:0000259" key="1">
    <source>
        <dbReference type="PROSITE" id="PS51372"/>
    </source>
</evidence>